<dbReference type="PANTHER" id="PTHR15680">
    <property type="entry name" value="RIBOSOMAL PROTEIN L19"/>
    <property type="match status" value="1"/>
</dbReference>
<keyword evidence="4" id="KW-0812">Transmembrane</keyword>
<comment type="similarity">
    <text evidence="1">Belongs to the bacterial ribosomal protein bL19 family.</text>
</comment>
<dbReference type="Pfam" id="PF01245">
    <property type="entry name" value="Ribosomal_L19"/>
    <property type="match status" value="1"/>
</dbReference>
<dbReference type="SUPFAM" id="SSF50104">
    <property type="entry name" value="Translation proteins SH3-like domain"/>
    <property type="match status" value="1"/>
</dbReference>
<reference evidence="5 6" key="4">
    <citation type="journal article" date="2011" name="BMC Genomics">
        <title>RNA-Seq improves annotation of protein-coding genes in the cucumber genome.</title>
        <authorList>
            <person name="Li Z."/>
            <person name="Zhang Z."/>
            <person name="Yan P."/>
            <person name="Huang S."/>
            <person name="Fei Z."/>
            <person name="Lin K."/>
        </authorList>
    </citation>
    <scope>NUCLEOTIDE SEQUENCE [LARGE SCALE GENOMIC DNA]</scope>
    <source>
        <strain evidence="6">cv. 9930</strain>
    </source>
</reference>
<gene>
    <name evidence="5" type="ORF">Csa_1G126060</name>
</gene>
<keyword evidence="2" id="KW-0689">Ribosomal protein</keyword>
<organism evidence="5 6">
    <name type="scientific">Cucumis sativus</name>
    <name type="common">Cucumber</name>
    <dbReference type="NCBI Taxonomy" id="3659"/>
    <lineage>
        <taxon>Eukaryota</taxon>
        <taxon>Viridiplantae</taxon>
        <taxon>Streptophyta</taxon>
        <taxon>Embryophyta</taxon>
        <taxon>Tracheophyta</taxon>
        <taxon>Spermatophyta</taxon>
        <taxon>Magnoliopsida</taxon>
        <taxon>eudicotyledons</taxon>
        <taxon>Gunneridae</taxon>
        <taxon>Pentapetalae</taxon>
        <taxon>rosids</taxon>
        <taxon>fabids</taxon>
        <taxon>Cucurbitales</taxon>
        <taxon>Cucurbitaceae</taxon>
        <taxon>Benincaseae</taxon>
        <taxon>Cucumis</taxon>
    </lineage>
</organism>
<dbReference type="GO" id="GO:0005840">
    <property type="term" value="C:ribosome"/>
    <property type="evidence" value="ECO:0007669"/>
    <property type="project" value="UniProtKB-KW"/>
</dbReference>
<dbReference type="eggNOG" id="KOG1698">
    <property type="taxonomic scope" value="Eukaryota"/>
</dbReference>
<evidence type="ECO:0000313" key="6">
    <source>
        <dbReference type="Proteomes" id="UP000029981"/>
    </source>
</evidence>
<proteinExistence type="inferred from homology"/>
<dbReference type="InterPro" id="IPR038657">
    <property type="entry name" value="Ribosomal_bL19_sf"/>
</dbReference>
<keyword evidence="4" id="KW-1133">Transmembrane helix</keyword>
<dbReference type="Gene3D" id="2.30.30.790">
    <property type="match status" value="1"/>
</dbReference>
<accession>A0A0A0LV41</accession>
<evidence type="ECO:0000256" key="4">
    <source>
        <dbReference type="SAM" id="Phobius"/>
    </source>
</evidence>
<keyword evidence="6" id="KW-1185">Reference proteome</keyword>
<dbReference type="EMBL" id="CM002922">
    <property type="protein sequence ID" value="KGN64844.1"/>
    <property type="molecule type" value="Genomic_DNA"/>
</dbReference>
<reference evidence="5 6" key="3">
    <citation type="journal article" date="2010" name="BMC Genomics">
        <title>Transcriptome sequencing and comparative analysis of cucumber flowers with different sex types.</title>
        <authorList>
            <person name="Guo S."/>
            <person name="Zheng Y."/>
            <person name="Joung J.G."/>
            <person name="Liu S."/>
            <person name="Zhang Z."/>
            <person name="Crasta O.R."/>
            <person name="Sobral B.W."/>
            <person name="Xu Y."/>
            <person name="Huang S."/>
            <person name="Fei Z."/>
        </authorList>
    </citation>
    <scope>NUCLEOTIDE SEQUENCE [LARGE SCALE GENOMIC DNA]</scope>
    <source>
        <strain evidence="6">cv. 9930</strain>
    </source>
</reference>
<dbReference type="PANTHER" id="PTHR15680:SF9">
    <property type="entry name" value="LARGE RIBOSOMAL SUBUNIT PROTEIN BL19M"/>
    <property type="match status" value="1"/>
</dbReference>
<dbReference type="PRINTS" id="PR00061">
    <property type="entry name" value="RIBOSOMALL19"/>
</dbReference>
<dbReference type="GO" id="GO:0006412">
    <property type="term" value="P:translation"/>
    <property type="evidence" value="ECO:0007669"/>
    <property type="project" value="InterPro"/>
</dbReference>
<dbReference type="AlphaFoldDB" id="A0A0A0LV41"/>
<dbReference type="STRING" id="3659.A0A0A0LV41"/>
<dbReference type="GO" id="GO:1990904">
    <property type="term" value="C:ribonucleoprotein complex"/>
    <property type="evidence" value="ECO:0007669"/>
    <property type="project" value="UniProtKB-KW"/>
</dbReference>
<name>A0A0A0LV41_CUCSA</name>
<dbReference type="InterPro" id="IPR001857">
    <property type="entry name" value="Ribosomal_bL19"/>
</dbReference>
<dbReference type="FunFam" id="2.30.30.790:FF:000003">
    <property type="entry name" value="50S ribosomal protein L19, chloroplastic"/>
    <property type="match status" value="1"/>
</dbReference>
<dbReference type="Gramene" id="KGN64844">
    <property type="protein sequence ID" value="KGN64844"/>
    <property type="gene ID" value="Csa_1G126060"/>
</dbReference>
<evidence type="ECO:0000256" key="2">
    <source>
        <dbReference type="ARBA" id="ARBA00022980"/>
    </source>
</evidence>
<evidence type="ECO:0000256" key="1">
    <source>
        <dbReference type="ARBA" id="ARBA00005781"/>
    </source>
</evidence>
<protein>
    <submittedName>
        <fullName evidence="5">Uncharacterized protein</fullName>
    </submittedName>
</protein>
<reference evidence="5 6" key="2">
    <citation type="journal article" date="2009" name="PLoS ONE">
        <title>An integrated genetic and cytogenetic map of the cucumber genome.</title>
        <authorList>
            <person name="Ren Y."/>
            <person name="Zhang Z."/>
            <person name="Liu J."/>
            <person name="Staub J.E."/>
            <person name="Han Y."/>
            <person name="Cheng Z."/>
            <person name="Li X."/>
            <person name="Lu J."/>
            <person name="Miao H."/>
            <person name="Kang H."/>
            <person name="Xie B."/>
            <person name="Gu X."/>
            <person name="Wang X."/>
            <person name="Du Y."/>
            <person name="Jin W."/>
            <person name="Huang S."/>
        </authorList>
    </citation>
    <scope>NUCLEOTIDE SEQUENCE [LARGE SCALE GENOMIC DNA]</scope>
    <source>
        <strain evidence="6">cv. 9930</strain>
    </source>
</reference>
<sequence length="406" mass="45594">MEENDRLQKQVSQLVCENGYMHQHLQTTNAPAATTTDAACDSVATTPQHSLRDASSPTGLLSIAKEILVAFLLKAIGTVVDWVQMPGMKVLIYFRMWLIGFAAAVVFLTLVLSSPLFQRFCTDFLLLCCHCWKSSAKMQGFRRINQLVRRQIPDANFKLIRGYPLNGDAGCSCSAPMSMENSFTIPYLFGKSYGSLCGSFLRSFSRSGNQYPEAFKNMSSQMEFVPLRKHASSTFSAFQSSRPHFFQLAETAAPFSSRGIATTSSMESALQGSPAVDSVIPPRIKFKRLDKTSRHIMQILDKEAVEEVKARREIPDIKPGYIVQLKVEVPENKRRISTLKGIVIARRNAGLNSTFRIRRVVAGVGIESLFPLYSPNIKEIKVLEKKKVRRAKLYYLRDKMNALKKQ</sequence>
<dbReference type="Proteomes" id="UP000029981">
    <property type="component" value="Chromosome 1"/>
</dbReference>
<keyword evidence="4" id="KW-0472">Membrane</keyword>
<dbReference type="InterPro" id="IPR008991">
    <property type="entry name" value="Translation_prot_SH3-like_sf"/>
</dbReference>
<evidence type="ECO:0000256" key="3">
    <source>
        <dbReference type="ARBA" id="ARBA00023274"/>
    </source>
</evidence>
<reference evidence="5 6" key="1">
    <citation type="journal article" date="2009" name="Nat. Genet.">
        <title>The genome of the cucumber, Cucumis sativus L.</title>
        <authorList>
            <person name="Huang S."/>
            <person name="Li R."/>
            <person name="Zhang Z."/>
            <person name="Li L."/>
            <person name="Gu X."/>
            <person name="Fan W."/>
            <person name="Lucas W.J."/>
            <person name="Wang X."/>
            <person name="Xie B."/>
            <person name="Ni P."/>
            <person name="Ren Y."/>
            <person name="Zhu H."/>
            <person name="Li J."/>
            <person name="Lin K."/>
            <person name="Jin W."/>
            <person name="Fei Z."/>
            <person name="Li G."/>
            <person name="Staub J."/>
            <person name="Kilian A."/>
            <person name="van der Vossen E.A."/>
            <person name="Wu Y."/>
            <person name="Guo J."/>
            <person name="He J."/>
            <person name="Jia Z."/>
            <person name="Ren Y."/>
            <person name="Tian G."/>
            <person name="Lu Y."/>
            <person name="Ruan J."/>
            <person name="Qian W."/>
            <person name="Wang M."/>
            <person name="Huang Q."/>
            <person name="Li B."/>
            <person name="Xuan Z."/>
            <person name="Cao J."/>
            <person name="Asan"/>
            <person name="Wu Z."/>
            <person name="Zhang J."/>
            <person name="Cai Q."/>
            <person name="Bai Y."/>
            <person name="Zhao B."/>
            <person name="Han Y."/>
            <person name="Li Y."/>
            <person name="Li X."/>
            <person name="Wang S."/>
            <person name="Shi Q."/>
            <person name="Liu S."/>
            <person name="Cho W.K."/>
            <person name="Kim J.Y."/>
            <person name="Xu Y."/>
            <person name="Heller-Uszynska K."/>
            <person name="Miao H."/>
            <person name="Cheng Z."/>
            <person name="Zhang S."/>
            <person name="Wu J."/>
            <person name="Yang Y."/>
            <person name="Kang H."/>
            <person name="Li M."/>
            <person name="Liang H."/>
            <person name="Ren X."/>
            <person name="Shi Z."/>
            <person name="Wen M."/>
            <person name="Jian M."/>
            <person name="Yang H."/>
            <person name="Zhang G."/>
            <person name="Yang Z."/>
            <person name="Chen R."/>
            <person name="Liu S."/>
            <person name="Li J."/>
            <person name="Ma L."/>
            <person name="Liu H."/>
            <person name="Zhou Y."/>
            <person name="Zhao J."/>
            <person name="Fang X."/>
            <person name="Li G."/>
            <person name="Fang L."/>
            <person name="Li Y."/>
            <person name="Liu D."/>
            <person name="Zheng H."/>
            <person name="Zhang Y."/>
            <person name="Qin N."/>
            <person name="Li Z."/>
            <person name="Yang G."/>
            <person name="Yang S."/>
            <person name="Bolund L."/>
            <person name="Kristiansen K."/>
            <person name="Zheng H."/>
            <person name="Li S."/>
            <person name="Zhang X."/>
            <person name="Yang H."/>
            <person name="Wang J."/>
            <person name="Sun R."/>
            <person name="Zhang B."/>
            <person name="Jiang S."/>
            <person name="Wang J."/>
            <person name="Du Y."/>
            <person name="Li S."/>
        </authorList>
    </citation>
    <scope>NUCLEOTIDE SEQUENCE [LARGE SCALE GENOMIC DNA]</scope>
    <source>
        <strain evidence="6">cv. 9930</strain>
    </source>
</reference>
<dbReference type="NCBIfam" id="TIGR01024">
    <property type="entry name" value="rplS_bact"/>
    <property type="match status" value="1"/>
</dbReference>
<evidence type="ECO:0000313" key="5">
    <source>
        <dbReference type="EMBL" id="KGN64844.1"/>
    </source>
</evidence>
<dbReference type="GO" id="GO:0003735">
    <property type="term" value="F:structural constituent of ribosome"/>
    <property type="evidence" value="ECO:0000318"/>
    <property type="project" value="GO_Central"/>
</dbReference>
<feature type="transmembrane region" description="Helical" evidence="4">
    <location>
        <begin position="92"/>
        <end position="112"/>
    </location>
</feature>
<keyword evidence="3" id="KW-0687">Ribonucleoprotein</keyword>